<dbReference type="RefSeq" id="WP_204516292.1">
    <property type="nucleotide sequence ID" value="NZ_BAABIN010000009.1"/>
</dbReference>
<feature type="chain" id="PRO_5037946772" description="PrcB C-terminal domain-containing protein" evidence="1">
    <location>
        <begin position="25"/>
        <end position="141"/>
    </location>
</feature>
<feature type="domain" description="PrcB C-terminal" evidence="2">
    <location>
        <begin position="71"/>
        <end position="127"/>
    </location>
</feature>
<evidence type="ECO:0000259" key="2">
    <source>
        <dbReference type="Pfam" id="PF14343"/>
    </source>
</evidence>
<dbReference type="EMBL" id="JAFBEB010000001">
    <property type="protein sequence ID" value="MBM7588541.1"/>
    <property type="molecule type" value="Genomic_DNA"/>
</dbReference>
<feature type="signal peptide" evidence="1">
    <location>
        <begin position="1"/>
        <end position="24"/>
    </location>
</feature>
<keyword evidence="4" id="KW-1185">Reference proteome</keyword>
<accession>A0A939BTK2</accession>
<protein>
    <recommendedName>
        <fullName evidence="2">PrcB C-terminal domain-containing protein</fullName>
    </recommendedName>
</protein>
<evidence type="ECO:0000313" key="3">
    <source>
        <dbReference type="EMBL" id="MBM7588541.1"/>
    </source>
</evidence>
<evidence type="ECO:0000256" key="1">
    <source>
        <dbReference type="SAM" id="SignalP"/>
    </source>
</evidence>
<dbReference type="InterPro" id="IPR025748">
    <property type="entry name" value="PrcB_C_dom"/>
</dbReference>
<organism evidence="3 4">
    <name type="scientific">Brevibacillus fulvus</name>
    <dbReference type="NCBI Taxonomy" id="1125967"/>
    <lineage>
        <taxon>Bacteria</taxon>
        <taxon>Bacillati</taxon>
        <taxon>Bacillota</taxon>
        <taxon>Bacilli</taxon>
        <taxon>Bacillales</taxon>
        <taxon>Paenibacillaceae</taxon>
        <taxon>Brevibacillus</taxon>
    </lineage>
</organism>
<evidence type="ECO:0000313" key="4">
    <source>
        <dbReference type="Proteomes" id="UP000717624"/>
    </source>
</evidence>
<keyword evidence="1" id="KW-0732">Signal</keyword>
<dbReference type="Pfam" id="PF14343">
    <property type="entry name" value="PrcB_C"/>
    <property type="match status" value="1"/>
</dbReference>
<comment type="caution">
    <text evidence="3">The sequence shown here is derived from an EMBL/GenBank/DDBJ whole genome shotgun (WGS) entry which is preliminary data.</text>
</comment>
<name>A0A939BTK2_9BACL</name>
<dbReference type="Proteomes" id="UP000717624">
    <property type="component" value="Unassembled WGS sequence"/>
</dbReference>
<gene>
    <name evidence="3" type="ORF">JOD01_000127</name>
</gene>
<proteinExistence type="predicted"/>
<dbReference type="AlphaFoldDB" id="A0A939BTK2"/>
<reference evidence="3" key="1">
    <citation type="submission" date="2021-01" db="EMBL/GenBank/DDBJ databases">
        <title>Genomic Encyclopedia of Type Strains, Phase IV (KMG-IV): sequencing the most valuable type-strain genomes for metagenomic binning, comparative biology and taxonomic classification.</title>
        <authorList>
            <person name="Goeker M."/>
        </authorList>
    </citation>
    <scope>NUCLEOTIDE SEQUENCE</scope>
    <source>
        <strain evidence="3">DSM 25523</strain>
    </source>
</reference>
<sequence length="141" mass="15500">MNLIQTVFLSAVLALFGQPVSQLADDQQHHAVQVPAYEIVKGPYPAEVTEAMKQLRPSGGDRLVRADGKFYLVISLGQRPTGGYSLQLQKMDQLANGEWQITVAEQKPQPGMMTTQVITYPTLVIALPDNGQQPVYHVIAQ</sequence>